<evidence type="ECO:0000313" key="1">
    <source>
        <dbReference type="EMBL" id="HHE54309.1"/>
    </source>
</evidence>
<dbReference type="AlphaFoldDB" id="A0A7V5H1V3"/>
<dbReference type="EMBL" id="DRTD01000068">
    <property type="protein sequence ID" value="HHE54309.1"/>
    <property type="molecule type" value="Genomic_DNA"/>
</dbReference>
<comment type="caution">
    <text evidence="1">The sequence shown here is derived from an EMBL/GenBank/DDBJ whole genome shotgun (WGS) entry which is preliminary data.</text>
</comment>
<gene>
    <name evidence="1" type="ORF">ENL21_00905</name>
</gene>
<protein>
    <submittedName>
        <fullName evidence="1">Uncharacterized protein</fullName>
    </submittedName>
</protein>
<dbReference type="Proteomes" id="UP000886111">
    <property type="component" value="Unassembled WGS sequence"/>
</dbReference>
<name>A0A7V5H1V3_CALAY</name>
<organism evidence="1">
    <name type="scientific">Caldithrix abyssi</name>
    <dbReference type="NCBI Taxonomy" id="187145"/>
    <lineage>
        <taxon>Bacteria</taxon>
        <taxon>Pseudomonadati</taxon>
        <taxon>Calditrichota</taxon>
        <taxon>Calditrichia</taxon>
        <taxon>Calditrichales</taxon>
        <taxon>Calditrichaceae</taxon>
        <taxon>Caldithrix</taxon>
    </lineage>
</organism>
<accession>A0A7V5H1V3</accession>
<proteinExistence type="predicted"/>
<sequence>MVARNDYWPLPWYFRHLEKVGWWSQVPDSTPPAPLILADVILQDSLTQYLYEKQPPGQRPLYLPYFPQPVQLRPGRPQLQLFIQKEVFDRMKAQ</sequence>
<reference evidence="1" key="1">
    <citation type="journal article" date="2020" name="mSystems">
        <title>Genome- and Community-Level Interaction Insights into Carbon Utilization and Element Cycling Functions of Hydrothermarchaeota in Hydrothermal Sediment.</title>
        <authorList>
            <person name="Zhou Z."/>
            <person name="Liu Y."/>
            <person name="Xu W."/>
            <person name="Pan J."/>
            <person name="Luo Z.H."/>
            <person name="Li M."/>
        </authorList>
    </citation>
    <scope>NUCLEOTIDE SEQUENCE [LARGE SCALE GENOMIC DNA]</scope>
    <source>
        <strain evidence="1">HyVt-76</strain>
    </source>
</reference>